<gene>
    <name evidence="2" type="ORF">MMEN_LOCUS11387</name>
</gene>
<reference evidence="2" key="1">
    <citation type="submission" date="2021-05" db="EMBL/GenBank/DDBJ databases">
        <authorList>
            <person name="Tigano A."/>
        </authorList>
    </citation>
    <scope>NUCLEOTIDE SEQUENCE</scope>
</reference>
<evidence type="ECO:0000256" key="1">
    <source>
        <dbReference type="SAM" id="MobiDB-lite"/>
    </source>
</evidence>
<evidence type="ECO:0000313" key="3">
    <source>
        <dbReference type="Proteomes" id="UP000677803"/>
    </source>
</evidence>
<protein>
    <submittedName>
        <fullName evidence="2">(Atlantic silverside) hypothetical protein</fullName>
    </submittedName>
</protein>
<evidence type="ECO:0000313" key="2">
    <source>
        <dbReference type="EMBL" id="CAG5927558.1"/>
    </source>
</evidence>
<feature type="region of interest" description="Disordered" evidence="1">
    <location>
        <begin position="80"/>
        <end position="101"/>
    </location>
</feature>
<accession>A0A8S4B6M6</accession>
<dbReference type="AlphaFoldDB" id="A0A8S4B6M6"/>
<feature type="compositionally biased region" description="Pro residues" evidence="1">
    <location>
        <begin position="19"/>
        <end position="31"/>
    </location>
</feature>
<keyword evidence="3" id="KW-1185">Reference proteome</keyword>
<sequence length="219" mass="23621">MQSGNILTSAVKLETPRLPSSPPPRVPPALPPSLSHYAAAASAPQLSRSTAQSHIETHALSTRTHTHALRRSLLQHPIRRSGFSSGIPSASSPGDGRCGSRLTEHSQRLSRVLLIGDAAGSLLLLHLPVQESSVNYISTGDLKWTKRLIRIYYYSEHFSFFGGGVKGVGIAVDVPLIRSVDAAVTDICIDHSRGLAFDKTQLDKVHNVLLLDRGINPTD</sequence>
<organism evidence="2 3">
    <name type="scientific">Menidia menidia</name>
    <name type="common">Atlantic silverside</name>
    <dbReference type="NCBI Taxonomy" id="238744"/>
    <lineage>
        <taxon>Eukaryota</taxon>
        <taxon>Metazoa</taxon>
        <taxon>Chordata</taxon>
        <taxon>Craniata</taxon>
        <taxon>Vertebrata</taxon>
        <taxon>Euteleostomi</taxon>
        <taxon>Actinopterygii</taxon>
        <taxon>Neopterygii</taxon>
        <taxon>Teleostei</taxon>
        <taxon>Neoteleostei</taxon>
        <taxon>Acanthomorphata</taxon>
        <taxon>Ovalentaria</taxon>
        <taxon>Atherinomorphae</taxon>
        <taxon>Atheriniformes</taxon>
        <taxon>Atherinopsidae</taxon>
        <taxon>Menidiinae</taxon>
        <taxon>Menidia</taxon>
    </lineage>
</organism>
<feature type="region of interest" description="Disordered" evidence="1">
    <location>
        <begin position="1"/>
        <end position="33"/>
    </location>
</feature>
<proteinExistence type="predicted"/>
<comment type="caution">
    <text evidence="2">The sequence shown here is derived from an EMBL/GenBank/DDBJ whole genome shotgun (WGS) entry which is preliminary data.</text>
</comment>
<name>A0A8S4B6M6_9TELE</name>
<dbReference type="EMBL" id="CAJRST010011113">
    <property type="protein sequence ID" value="CAG5927558.1"/>
    <property type="molecule type" value="Genomic_DNA"/>
</dbReference>
<feature type="compositionally biased region" description="Low complexity" evidence="1">
    <location>
        <begin position="81"/>
        <end position="95"/>
    </location>
</feature>
<dbReference type="Proteomes" id="UP000677803">
    <property type="component" value="Unassembled WGS sequence"/>
</dbReference>